<evidence type="ECO:0000313" key="2">
    <source>
        <dbReference type="EMBL" id="MRX76851.1"/>
    </source>
</evidence>
<organism evidence="2 3">
    <name type="scientific">Pedobacter petrophilus</name>
    <dbReference type="NCBI Taxonomy" id="1908241"/>
    <lineage>
        <taxon>Bacteria</taxon>
        <taxon>Pseudomonadati</taxon>
        <taxon>Bacteroidota</taxon>
        <taxon>Sphingobacteriia</taxon>
        <taxon>Sphingobacteriales</taxon>
        <taxon>Sphingobacteriaceae</taxon>
        <taxon>Pedobacter</taxon>
    </lineage>
</organism>
<protein>
    <recommendedName>
        <fullName evidence="4">DUF2946 domain-containing protein</fullName>
    </recommendedName>
</protein>
<feature type="transmembrane region" description="Helical" evidence="1">
    <location>
        <begin position="18"/>
        <end position="37"/>
    </location>
</feature>
<keyword evidence="3" id="KW-1185">Reference proteome</keyword>
<dbReference type="RefSeq" id="WP_154281078.1">
    <property type="nucleotide sequence ID" value="NZ_WKKH01000016.1"/>
</dbReference>
<dbReference type="AlphaFoldDB" id="A0A7K0FZI5"/>
<keyword evidence="1" id="KW-1133">Transmembrane helix</keyword>
<dbReference type="OrthoDB" id="770061at2"/>
<keyword evidence="1" id="KW-0812">Transmembrane</keyword>
<evidence type="ECO:0008006" key="4">
    <source>
        <dbReference type="Google" id="ProtNLM"/>
    </source>
</evidence>
<dbReference type="EMBL" id="WKKH01000016">
    <property type="protein sequence ID" value="MRX76851.1"/>
    <property type="molecule type" value="Genomic_DNA"/>
</dbReference>
<evidence type="ECO:0000256" key="1">
    <source>
        <dbReference type="SAM" id="Phobius"/>
    </source>
</evidence>
<reference evidence="2 3" key="1">
    <citation type="submission" date="2019-11" db="EMBL/GenBank/DDBJ databases">
        <title>Pedobacter petrophilus genome.</title>
        <authorList>
            <person name="Feldbauer M.J."/>
            <person name="Newman J.D."/>
        </authorList>
    </citation>
    <scope>NUCLEOTIDE SEQUENCE [LARGE SCALE GENOMIC DNA]</scope>
    <source>
        <strain evidence="2 3">LMG 29686</strain>
    </source>
</reference>
<gene>
    <name evidence="2" type="ORF">GJU39_12200</name>
</gene>
<keyword evidence="1" id="KW-0472">Membrane</keyword>
<evidence type="ECO:0000313" key="3">
    <source>
        <dbReference type="Proteomes" id="UP000487757"/>
    </source>
</evidence>
<comment type="caution">
    <text evidence="2">The sequence shown here is derived from an EMBL/GenBank/DDBJ whole genome shotgun (WGS) entry which is preliminary data.</text>
</comment>
<dbReference type="Proteomes" id="UP000487757">
    <property type="component" value="Unassembled WGS sequence"/>
</dbReference>
<proteinExistence type="predicted"/>
<accession>A0A7K0FZI5</accession>
<name>A0A7K0FZI5_9SPHI</name>
<sequence>MQLNHLSKTYRQQVLTKIWAFLLLILFTNALLIQALHHHDQDASDLCKTKSEQVQSSSQFKVSKVNCKLCEVLKHQSHVYTLPTACETAFKLAKPADNQVGYLGKHPVAYILSAANKGPPSPIA</sequence>